<dbReference type="RefSeq" id="WP_284103500.1">
    <property type="nucleotide sequence ID" value="NZ_JARRAF010000246.1"/>
</dbReference>
<organism evidence="1 2">
    <name type="scientific">Parachitinimonas caeni</name>
    <dbReference type="NCBI Taxonomy" id="3031301"/>
    <lineage>
        <taxon>Bacteria</taxon>
        <taxon>Pseudomonadati</taxon>
        <taxon>Pseudomonadota</taxon>
        <taxon>Betaproteobacteria</taxon>
        <taxon>Neisseriales</taxon>
        <taxon>Chitinibacteraceae</taxon>
        <taxon>Parachitinimonas</taxon>
    </lineage>
</organism>
<feature type="non-terminal residue" evidence="1">
    <location>
        <position position="1"/>
    </location>
</feature>
<feature type="non-terminal residue" evidence="1">
    <location>
        <position position="98"/>
    </location>
</feature>
<keyword evidence="2" id="KW-1185">Reference proteome</keyword>
<dbReference type="EMBL" id="JARRAF010000246">
    <property type="protein sequence ID" value="MDK2127209.1"/>
    <property type="molecule type" value="Genomic_DNA"/>
</dbReference>
<comment type="caution">
    <text evidence="1">The sequence shown here is derived from an EMBL/GenBank/DDBJ whole genome shotgun (WGS) entry which is preliminary data.</text>
</comment>
<dbReference type="Proteomes" id="UP001172778">
    <property type="component" value="Unassembled WGS sequence"/>
</dbReference>
<evidence type="ECO:0000313" key="2">
    <source>
        <dbReference type="Proteomes" id="UP001172778"/>
    </source>
</evidence>
<gene>
    <name evidence="1" type="ORF">PZA18_24540</name>
</gene>
<sequence length="98" mass="10966">FHLPESVSGNQIYELEVGGQLWYGQLHIHYENGQPRIQLTPPGDSQLVRISGPVSAATARVKLEIGQPDDNYPKTLNLEPTRNADGNYTLDKILNLRK</sequence>
<protein>
    <submittedName>
        <fullName evidence="1">Uncharacterized protein</fullName>
    </submittedName>
</protein>
<evidence type="ECO:0000313" key="1">
    <source>
        <dbReference type="EMBL" id="MDK2127209.1"/>
    </source>
</evidence>
<proteinExistence type="predicted"/>
<reference evidence="1" key="1">
    <citation type="submission" date="2023-03" db="EMBL/GenBank/DDBJ databases">
        <title>Chitinimonas shenzhenensis gen. nov., sp. nov., a novel member of family Burkholderiaceae isolated from activated sludge collected in Shen Zhen, China.</title>
        <authorList>
            <person name="Wang X."/>
        </authorList>
    </citation>
    <scope>NUCLEOTIDE SEQUENCE</scope>
    <source>
        <strain evidence="1">DQS-5</strain>
    </source>
</reference>
<name>A0ABT7E593_9NEIS</name>
<accession>A0ABT7E593</accession>